<comment type="similarity">
    <text evidence="1">Belongs to the glycosyltransferase 2 family.</text>
</comment>
<dbReference type="Pfam" id="PF00535">
    <property type="entry name" value="Glycos_transf_2"/>
    <property type="match status" value="1"/>
</dbReference>
<dbReference type="GO" id="GO:0016757">
    <property type="term" value="F:glycosyltransferase activity"/>
    <property type="evidence" value="ECO:0007669"/>
    <property type="project" value="UniProtKB-KW"/>
</dbReference>
<dbReference type="InterPro" id="IPR001173">
    <property type="entry name" value="Glyco_trans_2-like"/>
</dbReference>
<dbReference type="AlphaFoldDB" id="A0A512ACF7"/>
<dbReference type="InterPro" id="IPR029044">
    <property type="entry name" value="Nucleotide-diphossugar_trans"/>
</dbReference>
<feature type="domain" description="Glycosyltransferase 2-like" evidence="4">
    <location>
        <begin position="5"/>
        <end position="166"/>
    </location>
</feature>
<evidence type="ECO:0000313" key="6">
    <source>
        <dbReference type="Proteomes" id="UP000321868"/>
    </source>
</evidence>
<dbReference type="EMBL" id="BJYQ01000078">
    <property type="protein sequence ID" value="GEN97398.1"/>
    <property type="molecule type" value="Genomic_DNA"/>
</dbReference>
<comment type="caution">
    <text evidence="5">The sequence shown here is derived from an EMBL/GenBank/DDBJ whole genome shotgun (WGS) entry which is preliminary data.</text>
</comment>
<organism evidence="5 6">
    <name type="scientific">Streptococcus cristatus</name>
    <dbReference type="NCBI Taxonomy" id="45634"/>
    <lineage>
        <taxon>Bacteria</taxon>
        <taxon>Bacillati</taxon>
        <taxon>Bacillota</taxon>
        <taxon>Bacilli</taxon>
        <taxon>Lactobacillales</taxon>
        <taxon>Streptococcaceae</taxon>
        <taxon>Streptococcus</taxon>
    </lineage>
</organism>
<evidence type="ECO:0000256" key="3">
    <source>
        <dbReference type="ARBA" id="ARBA00022679"/>
    </source>
</evidence>
<protein>
    <submittedName>
        <fullName evidence="5">Glycosyl transferase</fullName>
    </submittedName>
</protein>
<dbReference type="Gene3D" id="3.90.550.10">
    <property type="entry name" value="Spore Coat Polysaccharide Biosynthesis Protein SpsA, Chain A"/>
    <property type="match status" value="1"/>
</dbReference>
<dbReference type="InterPro" id="IPR050834">
    <property type="entry name" value="Glycosyltransf_2"/>
</dbReference>
<keyword evidence="3 5" id="KW-0808">Transferase</keyword>
<reference evidence="5 6" key="1">
    <citation type="submission" date="2019-07" db="EMBL/GenBank/DDBJ databases">
        <title>Whole genome shotgun sequence of Streptococcus oligofermentans NBRC 106105.</title>
        <authorList>
            <person name="Hosoyama A."/>
            <person name="Uohara A."/>
            <person name="Ohji S."/>
            <person name="Ichikawa N."/>
        </authorList>
    </citation>
    <scope>NUCLEOTIDE SEQUENCE [LARGE SCALE GENOMIC DNA]</scope>
    <source>
        <strain evidence="5 6">NBRC 106105</strain>
    </source>
</reference>
<keyword evidence="2" id="KW-0328">Glycosyltransferase</keyword>
<proteinExistence type="inferred from homology"/>
<evidence type="ECO:0000256" key="1">
    <source>
        <dbReference type="ARBA" id="ARBA00006739"/>
    </source>
</evidence>
<dbReference type="PANTHER" id="PTHR43685:SF5">
    <property type="entry name" value="GLYCOSYLTRANSFERASE EPSE-RELATED"/>
    <property type="match status" value="1"/>
</dbReference>
<name>A0A512ACF7_STRCR</name>
<evidence type="ECO:0000259" key="4">
    <source>
        <dbReference type="Pfam" id="PF00535"/>
    </source>
</evidence>
<accession>A0A512ACF7</accession>
<dbReference type="Proteomes" id="UP000321868">
    <property type="component" value="Unassembled WGS sequence"/>
</dbReference>
<evidence type="ECO:0000256" key="2">
    <source>
        <dbReference type="ARBA" id="ARBA00022676"/>
    </source>
</evidence>
<dbReference type="SUPFAM" id="SSF53448">
    <property type="entry name" value="Nucleotide-diphospho-sugar transferases"/>
    <property type="match status" value="1"/>
</dbReference>
<sequence length="272" mass="31577">MIKFSVLMSVYRKEEPGYLSDSLESILVNQTCRPDELILVKDGPLTDELESVIERYQSLFSKIKIVTLETNQGLGIALKEGLEYCTYDWVARMDTDDIAKPNRFEEQIAYLKKHPDIDVLGSAVTEIYSEIEDVASEKRMPLTNEDILSYMKTRNPFCHMTIFFKKSSVQKAGSYQPLPLVEDYYLWVRMAAQGCRFANLSQSLVYARIGNGMHVRRSQPAQITSWKVVNDFMLKERMINIKEWLKNLLLISAFVYMPLSLKKRVYKKVLRK</sequence>
<dbReference type="PANTHER" id="PTHR43685">
    <property type="entry name" value="GLYCOSYLTRANSFERASE"/>
    <property type="match status" value="1"/>
</dbReference>
<evidence type="ECO:0000313" key="5">
    <source>
        <dbReference type="EMBL" id="GEN97398.1"/>
    </source>
</evidence>
<gene>
    <name evidence="5" type="ORF">SOL01_12720</name>
</gene>